<dbReference type="GO" id="GO:0004497">
    <property type="term" value="F:monooxygenase activity"/>
    <property type="evidence" value="ECO:0007669"/>
    <property type="project" value="UniProtKB-KW"/>
</dbReference>
<dbReference type="FunFam" id="1.10.630.10:FF:000042">
    <property type="entry name" value="Cytochrome P450"/>
    <property type="match status" value="1"/>
</dbReference>
<dbReference type="InterPro" id="IPR001128">
    <property type="entry name" value="Cyt_P450"/>
</dbReference>
<gene>
    <name evidence="15" type="ORF">RI129_010355</name>
</gene>
<dbReference type="PANTHER" id="PTHR24292:SF54">
    <property type="entry name" value="CYP9F3-RELATED"/>
    <property type="match status" value="1"/>
</dbReference>
<keyword evidence="8" id="KW-0492">Microsome</keyword>
<protein>
    <recommendedName>
        <fullName evidence="17">Cytochrome P450</fullName>
    </recommendedName>
</protein>
<dbReference type="AlphaFoldDB" id="A0AAN7VAA2"/>
<dbReference type="InterPro" id="IPR017972">
    <property type="entry name" value="Cyt_P450_CS"/>
</dbReference>
<evidence type="ECO:0000256" key="7">
    <source>
        <dbReference type="ARBA" id="ARBA00022824"/>
    </source>
</evidence>
<keyword evidence="12" id="KW-0472">Membrane</keyword>
<reference evidence="15 16" key="1">
    <citation type="journal article" date="2024" name="Insects">
        <title>An Improved Chromosome-Level Genome Assembly of the Firefly Pyrocoelia pectoralis.</title>
        <authorList>
            <person name="Fu X."/>
            <person name="Meyer-Rochow V.B."/>
            <person name="Ballantyne L."/>
            <person name="Zhu X."/>
        </authorList>
    </citation>
    <scope>NUCLEOTIDE SEQUENCE [LARGE SCALE GENOMIC DNA]</scope>
    <source>
        <strain evidence="15">XCY_ONT2</strain>
    </source>
</reference>
<evidence type="ECO:0000256" key="10">
    <source>
        <dbReference type="ARBA" id="ARBA00023004"/>
    </source>
</evidence>
<comment type="subcellular location">
    <subcellularLocation>
        <location evidence="3">Endoplasmic reticulum membrane</location>
        <topology evidence="3">Peripheral membrane protein</topology>
    </subcellularLocation>
    <subcellularLocation>
        <location evidence="2">Microsome membrane</location>
        <topology evidence="2">Peripheral membrane protein</topology>
    </subcellularLocation>
</comment>
<dbReference type="InterPro" id="IPR050476">
    <property type="entry name" value="Insect_CytP450_Detox"/>
</dbReference>
<dbReference type="PANTHER" id="PTHR24292">
    <property type="entry name" value="CYTOCHROME P450"/>
    <property type="match status" value="1"/>
</dbReference>
<dbReference type="PRINTS" id="PR00385">
    <property type="entry name" value="P450"/>
</dbReference>
<dbReference type="SUPFAM" id="SSF48264">
    <property type="entry name" value="Cytochrome P450"/>
    <property type="match status" value="1"/>
</dbReference>
<dbReference type="GO" id="GO:0016705">
    <property type="term" value="F:oxidoreductase activity, acting on paired donors, with incorporation or reduction of molecular oxygen"/>
    <property type="evidence" value="ECO:0007669"/>
    <property type="project" value="InterPro"/>
</dbReference>
<keyword evidence="16" id="KW-1185">Reference proteome</keyword>
<dbReference type="InterPro" id="IPR002401">
    <property type="entry name" value="Cyt_P450_E_grp-I"/>
</dbReference>
<evidence type="ECO:0000256" key="13">
    <source>
        <dbReference type="PIRSR" id="PIRSR602401-1"/>
    </source>
</evidence>
<evidence type="ECO:0000313" key="15">
    <source>
        <dbReference type="EMBL" id="KAK5641808.1"/>
    </source>
</evidence>
<evidence type="ECO:0000256" key="6">
    <source>
        <dbReference type="ARBA" id="ARBA00022723"/>
    </source>
</evidence>
<dbReference type="PRINTS" id="PR00463">
    <property type="entry name" value="EP450I"/>
</dbReference>
<evidence type="ECO:0000256" key="9">
    <source>
        <dbReference type="ARBA" id="ARBA00023002"/>
    </source>
</evidence>
<evidence type="ECO:0000313" key="16">
    <source>
        <dbReference type="Proteomes" id="UP001329430"/>
    </source>
</evidence>
<evidence type="ECO:0000256" key="3">
    <source>
        <dbReference type="ARBA" id="ARBA00004406"/>
    </source>
</evidence>
<evidence type="ECO:0000256" key="4">
    <source>
        <dbReference type="ARBA" id="ARBA00010617"/>
    </source>
</evidence>
<name>A0AAN7VAA2_9COLE</name>
<keyword evidence="7" id="KW-0256">Endoplasmic reticulum</keyword>
<evidence type="ECO:0000256" key="2">
    <source>
        <dbReference type="ARBA" id="ARBA00004174"/>
    </source>
</evidence>
<dbReference type="PROSITE" id="PS00086">
    <property type="entry name" value="CYTOCHROME_P450"/>
    <property type="match status" value="1"/>
</dbReference>
<dbReference type="Proteomes" id="UP001329430">
    <property type="component" value="Chromosome 7"/>
</dbReference>
<dbReference type="InterPro" id="IPR036396">
    <property type="entry name" value="Cyt_P450_sf"/>
</dbReference>
<comment type="cofactor">
    <cofactor evidence="1 13">
        <name>heme</name>
        <dbReference type="ChEBI" id="CHEBI:30413"/>
    </cofactor>
</comment>
<evidence type="ECO:0008006" key="17">
    <source>
        <dbReference type="Google" id="ProtNLM"/>
    </source>
</evidence>
<keyword evidence="6 13" id="KW-0479">Metal-binding</keyword>
<evidence type="ECO:0000256" key="5">
    <source>
        <dbReference type="ARBA" id="ARBA00022617"/>
    </source>
</evidence>
<keyword evidence="5 13" id="KW-0349">Heme</keyword>
<sequence>MMWLILLTCFVVLFLYYILVTPLSYWKDRNVPYLKPWPLIGNALSILMRKESLTDFFETLYRKFPNERYFGIFSFRNPQLFVKDLNLIKLICVKDFDYFTNRTVQITEDVEPLFAKNLVSLQDQKWRDMRATLSPTFTSSKMRFMFNLVSDCALQFVNNFRDENSNDVVEVDTKDVCTRFTNDAIASTAFGINLNSMDDKTNEFFMMGKDLTTFSGWRSLKFLGYSIFPGLMRLLKVTIFPKKFLNFFAGIIKGNIREREEKGLIRPDLIHIMLERRHGKDVGNLVAPSEGKRNVELTDEDIVAQALIFFFAGFETTSTLMCFMAHELAVNPDVQKKLQNEIDEVLKRSDEKITYETLLSMKYLDMVVSETLRMWPPGVAVERICGKDYIIHTDNGKRFTLKKGVSVAIPVYAIHRDPKYFGSPGTFDPERFSDENKCIIEPFSYLPFGVGPRSCIASRFALMETKILFFHLLSKFDLVPTEKTTIPLVLTKTKFILAPENGFWVGFRPRNI</sequence>
<evidence type="ECO:0000256" key="1">
    <source>
        <dbReference type="ARBA" id="ARBA00001971"/>
    </source>
</evidence>
<accession>A0AAN7VAA2</accession>
<dbReference type="EMBL" id="JAVRBK010000007">
    <property type="protein sequence ID" value="KAK5641808.1"/>
    <property type="molecule type" value="Genomic_DNA"/>
</dbReference>
<evidence type="ECO:0000256" key="12">
    <source>
        <dbReference type="ARBA" id="ARBA00023136"/>
    </source>
</evidence>
<feature type="binding site" description="axial binding residue" evidence="13">
    <location>
        <position position="455"/>
    </location>
    <ligand>
        <name>heme</name>
        <dbReference type="ChEBI" id="CHEBI:30413"/>
    </ligand>
    <ligandPart>
        <name>Fe</name>
        <dbReference type="ChEBI" id="CHEBI:18248"/>
    </ligandPart>
</feature>
<evidence type="ECO:0000256" key="11">
    <source>
        <dbReference type="ARBA" id="ARBA00023033"/>
    </source>
</evidence>
<keyword evidence="11 14" id="KW-0503">Monooxygenase</keyword>
<evidence type="ECO:0000256" key="8">
    <source>
        <dbReference type="ARBA" id="ARBA00022848"/>
    </source>
</evidence>
<dbReference type="Gene3D" id="1.10.630.10">
    <property type="entry name" value="Cytochrome P450"/>
    <property type="match status" value="1"/>
</dbReference>
<dbReference type="Pfam" id="PF00067">
    <property type="entry name" value="p450"/>
    <property type="match status" value="1"/>
</dbReference>
<dbReference type="GO" id="GO:0005789">
    <property type="term" value="C:endoplasmic reticulum membrane"/>
    <property type="evidence" value="ECO:0007669"/>
    <property type="project" value="UniProtKB-SubCell"/>
</dbReference>
<organism evidence="15 16">
    <name type="scientific">Pyrocoelia pectoralis</name>
    <dbReference type="NCBI Taxonomy" id="417401"/>
    <lineage>
        <taxon>Eukaryota</taxon>
        <taxon>Metazoa</taxon>
        <taxon>Ecdysozoa</taxon>
        <taxon>Arthropoda</taxon>
        <taxon>Hexapoda</taxon>
        <taxon>Insecta</taxon>
        <taxon>Pterygota</taxon>
        <taxon>Neoptera</taxon>
        <taxon>Endopterygota</taxon>
        <taxon>Coleoptera</taxon>
        <taxon>Polyphaga</taxon>
        <taxon>Elateriformia</taxon>
        <taxon>Elateroidea</taxon>
        <taxon>Lampyridae</taxon>
        <taxon>Lampyrinae</taxon>
        <taxon>Pyrocoelia</taxon>
    </lineage>
</organism>
<proteinExistence type="inferred from homology"/>
<dbReference type="CDD" id="cd11056">
    <property type="entry name" value="CYP6-like"/>
    <property type="match status" value="1"/>
</dbReference>
<comment type="caution">
    <text evidence="15">The sequence shown here is derived from an EMBL/GenBank/DDBJ whole genome shotgun (WGS) entry which is preliminary data.</text>
</comment>
<dbReference type="GO" id="GO:0005506">
    <property type="term" value="F:iron ion binding"/>
    <property type="evidence" value="ECO:0007669"/>
    <property type="project" value="InterPro"/>
</dbReference>
<keyword evidence="10 13" id="KW-0408">Iron</keyword>
<dbReference type="GO" id="GO:0020037">
    <property type="term" value="F:heme binding"/>
    <property type="evidence" value="ECO:0007669"/>
    <property type="project" value="InterPro"/>
</dbReference>
<comment type="similarity">
    <text evidence="4 14">Belongs to the cytochrome P450 family.</text>
</comment>
<keyword evidence="9 14" id="KW-0560">Oxidoreductase</keyword>
<evidence type="ECO:0000256" key="14">
    <source>
        <dbReference type="RuleBase" id="RU000461"/>
    </source>
</evidence>